<dbReference type="Pfam" id="PF13487">
    <property type="entry name" value="HD_5"/>
    <property type="match status" value="2"/>
</dbReference>
<reference evidence="2 3" key="1">
    <citation type="submission" date="2019-09" db="EMBL/GenBank/DDBJ databases">
        <title>YIM 132180 draft genome.</title>
        <authorList>
            <person name="Zhang K."/>
        </authorList>
    </citation>
    <scope>NUCLEOTIDE SEQUENCE [LARGE SCALE GENOMIC DNA]</scope>
    <source>
        <strain evidence="2 3">YIM 132180</strain>
    </source>
</reference>
<dbReference type="InterPro" id="IPR003607">
    <property type="entry name" value="HD/PDEase_dom"/>
</dbReference>
<sequence>MLDLVDRTKPPAQSLRLSELLGALSYALDLTEGQPLGHCVRTAWIALAIGRRLGLPEMQLWELYYTAMLKDLGCSSNAARICELYLADDIGFKRDFKTLGTSLPKVLGFVVSHTGKRSRLGERLRAILHIVQSGAEIVDDLIETRCHRGAAIAARLRFPEPVCQGIRSLDEHWNGEGRPDRLAGTAVPLYARIALVAQVADVFHAAVGRKAAIAEIRARCGTWFDPNVTANFEAVAATDDFWSTLASPEIGDVVFALEPARSLIVPDEDYLDDIAVAFAQIIDSKSPFTAGHSERVATYADMIANALGYTMERRRWLRRAALLHDIGKLGVSNAVLDKPGGLDDDEWREIRSHAAKSESILSRVPAFAELARIGGAHHERLDGKGYPLGLAGDAIDRDTRIVSVADVFDALTADRPYRAAMPTAEALAIMQRDVGSAFDPLCFAALADAVGAAEADLRAA</sequence>
<protein>
    <submittedName>
        <fullName evidence="2">HD domain-containing protein</fullName>
    </submittedName>
</protein>
<dbReference type="AlphaFoldDB" id="A0A7V7PK69"/>
<gene>
    <name evidence="2" type="ORF">F6X38_22035</name>
</gene>
<dbReference type="SMART" id="SM00471">
    <property type="entry name" value="HDc"/>
    <property type="match status" value="1"/>
</dbReference>
<organism evidence="2 3">
    <name type="scientific">Plantimonas leprariae</name>
    <dbReference type="NCBI Taxonomy" id="2615207"/>
    <lineage>
        <taxon>Bacteria</taxon>
        <taxon>Pseudomonadati</taxon>
        <taxon>Pseudomonadota</taxon>
        <taxon>Alphaproteobacteria</taxon>
        <taxon>Hyphomicrobiales</taxon>
        <taxon>Aurantimonadaceae</taxon>
        <taxon>Plantimonas</taxon>
    </lineage>
</organism>
<evidence type="ECO:0000259" key="1">
    <source>
        <dbReference type="PROSITE" id="PS51832"/>
    </source>
</evidence>
<dbReference type="SUPFAM" id="SSF109604">
    <property type="entry name" value="HD-domain/PDEase-like"/>
    <property type="match status" value="2"/>
</dbReference>
<dbReference type="PANTHER" id="PTHR45228">
    <property type="entry name" value="CYCLIC DI-GMP PHOSPHODIESTERASE TM_0186-RELATED"/>
    <property type="match status" value="1"/>
</dbReference>
<evidence type="ECO:0000313" key="3">
    <source>
        <dbReference type="Proteomes" id="UP000432089"/>
    </source>
</evidence>
<keyword evidence="3" id="KW-1185">Reference proteome</keyword>
<dbReference type="Proteomes" id="UP000432089">
    <property type="component" value="Unassembled WGS sequence"/>
</dbReference>
<dbReference type="EMBL" id="VZDO01000026">
    <property type="protein sequence ID" value="KAB0676083.1"/>
    <property type="molecule type" value="Genomic_DNA"/>
</dbReference>
<evidence type="ECO:0000313" key="2">
    <source>
        <dbReference type="EMBL" id="KAB0676083.1"/>
    </source>
</evidence>
<accession>A0A7V7PK69</accession>
<dbReference type="PROSITE" id="PS51832">
    <property type="entry name" value="HD_GYP"/>
    <property type="match status" value="1"/>
</dbReference>
<dbReference type="GO" id="GO:0008081">
    <property type="term" value="F:phosphoric diester hydrolase activity"/>
    <property type="evidence" value="ECO:0007669"/>
    <property type="project" value="UniProtKB-ARBA"/>
</dbReference>
<dbReference type="RefSeq" id="WP_150973678.1">
    <property type="nucleotide sequence ID" value="NZ_VZDO01000026.1"/>
</dbReference>
<comment type="caution">
    <text evidence="2">The sequence shown here is derived from an EMBL/GenBank/DDBJ whole genome shotgun (WGS) entry which is preliminary data.</text>
</comment>
<dbReference type="CDD" id="cd00077">
    <property type="entry name" value="HDc"/>
    <property type="match status" value="2"/>
</dbReference>
<feature type="domain" description="HD-GYP" evidence="1">
    <location>
        <begin position="267"/>
        <end position="460"/>
    </location>
</feature>
<dbReference type="InterPro" id="IPR037522">
    <property type="entry name" value="HD_GYP_dom"/>
</dbReference>
<dbReference type="Gene3D" id="1.10.3210.10">
    <property type="entry name" value="Hypothetical protein af1432"/>
    <property type="match status" value="3"/>
</dbReference>
<dbReference type="PANTHER" id="PTHR45228:SF5">
    <property type="entry name" value="CYCLIC DI-GMP PHOSPHODIESTERASE VC_1348-RELATED"/>
    <property type="match status" value="1"/>
</dbReference>
<name>A0A7V7PK69_9HYPH</name>
<dbReference type="InterPro" id="IPR052020">
    <property type="entry name" value="Cyclic_di-GMP/3'3'-cGAMP_PDE"/>
</dbReference>
<proteinExistence type="predicted"/>